<name>A0A3M0JHF9_HIRRU</name>
<accession>A0A3M0JHF9</accession>
<sequence>MNGQLKQRREVAKGKIRVASSLDVFGLGWMVYPTRSRLLPVRRVLATDTDERAEEALIMIEVFVCTDLKVPARSSEEELGKECGVAWATDYTLEGGEDKCEGST</sequence>
<evidence type="ECO:0000313" key="2">
    <source>
        <dbReference type="Proteomes" id="UP000269221"/>
    </source>
</evidence>
<proteinExistence type="predicted"/>
<evidence type="ECO:0000313" key="1">
    <source>
        <dbReference type="EMBL" id="RMC00289.1"/>
    </source>
</evidence>
<dbReference type="Proteomes" id="UP000269221">
    <property type="component" value="Unassembled WGS sequence"/>
</dbReference>
<protein>
    <submittedName>
        <fullName evidence="1">Uncharacterized protein</fullName>
    </submittedName>
</protein>
<comment type="caution">
    <text evidence="1">The sequence shown here is derived from an EMBL/GenBank/DDBJ whole genome shotgun (WGS) entry which is preliminary data.</text>
</comment>
<organism evidence="1 2">
    <name type="scientific">Hirundo rustica rustica</name>
    <dbReference type="NCBI Taxonomy" id="333673"/>
    <lineage>
        <taxon>Eukaryota</taxon>
        <taxon>Metazoa</taxon>
        <taxon>Chordata</taxon>
        <taxon>Craniata</taxon>
        <taxon>Vertebrata</taxon>
        <taxon>Euteleostomi</taxon>
        <taxon>Archelosauria</taxon>
        <taxon>Archosauria</taxon>
        <taxon>Dinosauria</taxon>
        <taxon>Saurischia</taxon>
        <taxon>Theropoda</taxon>
        <taxon>Coelurosauria</taxon>
        <taxon>Aves</taxon>
        <taxon>Neognathae</taxon>
        <taxon>Neoaves</taxon>
        <taxon>Telluraves</taxon>
        <taxon>Australaves</taxon>
        <taxon>Passeriformes</taxon>
        <taxon>Sylvioidea</taxon>
        <taxon>Hirundinidae</taxon>
        <taxon>Hirundo</taxon>
    </lineage>
</organism>
<gene>
    <name evidence="1" type="ORF">DUI87_22896</name>
</gene>
<keyword evidence="2" id="KW-1185">Reference proteome</keyword>
<dbReference type="EMBL" id="QRBI01000144">
    <property type="protein sequence ID" value="RMC00289.1"/>
    <property type="molecule type" value="Genomic_DNA"/>
</dbReference>
<dbReference type="AlphaFoldDB" id="A0A3M0JHF9"/>
<reference evidence="1 2" key="1">
    <citation type="submission" date="2018-07" db="EMBL/GenBank/DDBJ databases">
        <title>A high quality draft genome assembly of the barn swallow (H. rustica rustica).</title>
        <authorList>
            <person name="Formenti G."/>
            <person name="Chiara M."/>
            <person name="Poveda L."/>
            <person name="Francoijs K.-J."/>
            <person name="Bonisoli-Alquati A."/>
            <person name="Canova L."/>
            <person name="Gianfranceschi L."/>
            <person name="Horner D.S."/>
            <person name="Saino N."/>
        </authorList>
    </citation>
    <scope>NUCLEOTIDE SEQUENCE [LARGE SCALE GENOMIC DNA]</scope>
    <source>
        <strain evidence="1">Chelidonia</strain>
        <tissue evidence="1">Blood</tissue>
    </source>
</reference>